<dbReference type="Proteomes" id="UP000824540">
    <property type="component" value="Unassembled WGS sequence"/>
</dbReference>
<sequence>MWLGPAHVVLQPGQEELHSGEDTVVTRGGAATAPGHQTSEEGCVVVFCDQRATVVSPAGRDRALQIPSTEHTLEINGTSNLRMIGEVGRAVPGGRVFPPVVSPPQPLSVEKRTAESSRWENSVWVLLTLSDTVLPVLSEGISFSTLAPAPRPGAIAEVLTPPVQFFQKARVGAPGTVQNHLHPHAPPVPPGELLVPHLVLTHVPHIQSGGPQGGLGLLPETHPIQGGVERLGVEGHISVQLWSEKKALWKDSA</sequence>
<accession>A0A8T2PAU0</accession>
<protein>
    <submittedName>
        <fullName evidence="1">Uncharacterized protein</fullName>
    </submittedName>
</protein>
<gene>
    <name evidence="1" type="ORF">JZ751_029153</name>
</gene>
<proteinExistence type="predicted"/>
<dbReference type="AlphaFoldDB" id="A0A8T2PAU0"/>
<keyword evidence="2" id="KW-1185">Reference proteome</keyword>
<organism evidence="1 2">
    <name type="scientific">Albula glossodonta</name>
    <name type="common">roundjaw bonefish</name>
    <dbReference type="NCBI Taxonomy" id="121402"/>
    <lineage>
        <taxon>Eukaryota</taxon>
        <taxon>Metazoa</taxon>
        <taxon>Chordata</taxon>
        <taxon>Craniata</taxon>
        <taxon>Vertebrata</taxon>
        <taxon>Euteleostomi</taxon>
        <taxon>Actinopterygii</taxon>
        <taxon>Neopterygii</taxon>
        <taxon>Teleostei</taxon>
        <taxon>Albuliformes</taxon>
        <taxon>Albulidae</taxon>
        <taxon>Albula</taxon>
    </lineage>
</organism>
<dbReference type="EMBL" id="JAFBMS010000010">
    <property type="protein sequence ID" value="KAG9348836.1"/>
    <property type="molecule type" value="Genomic_DNA"/>
</dbReference>
<evidence type="ECO:0000313" key="2">
    <source>
        <dbReference type="Proteomes" id="UP000824540"/>
    </source>
</evidence>
<name>A0A8T2PAU0_9TELE</name>
<comment type="caution">
    <text evidence="1">The sequence shown here is derived from an EMBL/GenBank/DDBJ whole genome shotgun (WGS) entry which is preliminary data.</text>
</comment>
<evidence type="ECO:0000313" key="1">
    <source>
        <dbReference type="EMBL" id="KAG9348836.1"/>
    </source>
</evidence>
<reference evidence="1" key="1">
    <citation type="thesis" date="2021" institute="BYU ScholarsArchive" country="Provo, UT, USA">
        <title>Applications of and Algorithms for Genome Assembly and Genomic Analyses with an Emphasis on Marine Teleosts.</title>
        <authorList>
            <person name="Pickett B.D."/>
        </authorList>
    </citation>
    <scope>NUCLEOTIDE SEQUENCE</scope>
    <source>
        <strain evidence="1">HI-2016</strain>
    </source>
</reference>